<dbReference type="Gene3D" id="3.40.50.150">
    <property type="entry name" value="Vaccinia Virus protein VP39"/>
    <property type="match status" value="1"/>
</dbReference>
<dbReference type="InterPro" id="IPR050723">
    <property type="entry name" value="CFA/CMAS"/>
</dbReference>
<dbReference type="SUPFAM" id="SSF53335">
    <property type="entry name" value="S-adenosyl-L-methionine-dependent methyltransferases"/>
    <property type="match status" value="1"/>
</dbReference>
<dbReference type="InterPro" id="IPR003333">
    <property type="entry name" value="CMAS"/>
</dbReference>
<evidence type="ECO:0000256" key="5">
    <source>
        <dbReference type="ARBA" id="ARBA00023098"/>
    </source>
</evidence>
<evidence type="ECO:0000313" key="6">
    <source>
        <dbReference type="EMBL" id="OOF91854.1"/>
    </source>
</evidence>
<evidence type="ECO:0008006" key="8">
    <source>
        <dbReference type="Google" id="ProtNLM"/>
    </source>
</evidence>
<proteinExistence type="inferred from homology"/>
<comment type="similarity">
    <text evidence="1">Belongs to the CFA/CMAS family.</text>
</comment>
<dbReference type="PANTHER" id="PTHR43667:SF2">
    <property type="entry name" value="FATTY ACID C-METHYL TRANSFERASE"/>
    <property type="match status" value="1"/>
</dbReference>
<dbReference type="EMBL" id="KV907509">
    <property type="protein sequence ID" value="OOF91854.1"/>
    <property type="molecule type" value="Genomic_DNA"/>
</dbReference>
<evidence type="ECO:0000313" key="7">
    <source>
        <dbReference type="Proteomes" id="UP000188318"/>
    </source>
</evidence>
<dbReference type="STRING" id="602072.A0A1R3RBJ3"/>
<evidence type="ECO:0000256" key="4">
    <source>
        <dbReference type="ARBA" id="ARBA00022691"/>
    </source>
</evidence>
<dbReference type="VEuPathDB" id="FungiDB:ASPCADRAFT_518238"/>
<dbReference type="InterPro" id="IPR029063">
    <property type="entry name" value="SAM-dependent_MTases_sf"/>
</dbReference>
<reference evidence="7" key="1">
    <citation type="journal article" date="2017" name="Genome Biol.">
        <title>Comparative genomics reveals high biological diversity and specific adaptations in the industrially and medically important fungal genus Aspergillus.</title>
        <authorList>
            <person name="de Vries R.P."/>
            <person name="Riley R."/>
            <person name="Wiebenga A."/>
            <person name="Aguilar-Osorio G."/>
            <person name="Amillis S."/>
            <person name="Uchima C.A."/>
            <person name="Anderluh G."/>
            <person name="Asadollahi M."/>
            <person name="Askin M."/>
            <person name="Barry K."/>
            <person name="Battaglia E."/>
            <person name="Bayram O."/>
            <person name="Benocci T."/>
            <person name="Braus-Stromeyer S.A."/>
            <person name="Caldana C."/>
            <person name="Canovas D."/>
            <person name="Cerqueira G.C."/>
            <person name="Chen F."/>
            <person name="Chen W."/>
            <person name="Choi C."/>
            <person name="Clum A."/>
            <person name="Dos Santos R.A."/>
            <person name="Damasio A.R."/>
            <person name="Diallinas G."/>
            <person name="Emri T."/>
            <person name="Fekete E."/>
            <person name="Flipphi M."/>
            <person name="Freyberg S."/>
            <person name="Gallo A."/>
            <person name="Gournas C."/>
            <person name="Habgood R."/>
            <person name="Hainaut M."/>
            <person name="Harispe M.L."/>
            <person name="Henrissat B."/>
            <person name="Hilden K.S."/>
            <person name="Hope R."/>
            <person name="Hossain A."/>
            <person name="Karabika E."/>
            <person name="Karaffa L."/>
            <person name="Karanyi Z."/>
            <person name="Krasevec N."/>
            <person name="Kuo A."/>
            <person name="Kusch H."/>
            <person name="LaButti K."/>
            <person name="Lagendijk E.L."/>
            <person name="Lapidus A."/>
            <person name="Levasseur A."/>
            <person name="Lindquist E."/>
            <person name="Lipzen A."/>
            <person name="Logrieco A.F."/>
            <person name="MacCabe A."/>
            <person name="Maekelae M.R."/>
            <person name="Malavazi I."/>
            <person name="Melin P."/>
            <person name="Meyer V."/>
            <person name="Mielnichuk N."/>
            <person name="Miskei M."/>
            <person name="Molnar A.P."/>
            <person name="Mule G."/>
            <person name="Ngan C.Y."/>
            <person name="Orejas M."/>
            <person name="Orosz E."/>
            <person name="Ouedraogo J.P."/>
            <person name="Overkamp K.M."/>
            <person name="Park H.-S."/>
            <person name="Perrone G."/>
            <person name="Piumi F."/>
            <person name="Punt P.J."/>
            <person name="Ram A.F."/>
            <person name="Ramon A."/>
            <person name="Rauscher S."/>
            <person name="Record E."/>
            <person name="Riano-Pachon D.M."/>
            <person name="Robert V."/>
            <person name="Roehrig J."/>
            <person name="Ruller R."/>
            <person name="Salamov A."/>
            <person name="Salih N.S."/>
            <person name="Samson R.A."/>
            <person name="Sandor E."/>
            <person name="Sanguinetti M."/>
            <person name="Schuetze T."/>
            <person name="Sepcic K."/>
            <person name="Shelest E."/>
            <person name="Sherlock G."/>
            <person name="Sophianopoulou V."/>
            <person name="Squina F.M."/>
            <person name="Sun H."/>
            <person name="Susca A."/>
            <person name="Todd R.B."/>
            <person name="Tsang A."/>
            <person name="Unkles S.E."/>
            <person name="van de Wiele N."/>
            <person name="van Rossen-Uffink D."/>
            <person name="Oliveira J.V."/>
            <person name="Vesth T.C."/>
            <person name="Visser J."/>
            <person name="Yu J.-H."/>
            <person name="Zhou M."/>
            <person name="Andersen M.R."/>
            <person name="Archer D.B."/>
            <person name="Baker S.E."/>
            <person name="Benoit I."/>
            <person name="Brakhage A.A."/>
            <person name="Braus G.H."/>
            <person name="Fischer R."/>
            <person name="Frisvad J.C."/>
            <person name="Goldman G.H."/>
            <person name="Houbraken J."/>
            <person name="Oakley B."/>
            <person name="Pocsi I."/>
            <person name="Scazzocchio C."/>
            <person name="Seiboth B."/>
            <person name="vanKuyk P.A."/>
            <person name="Wortman J."/>
            <person name="Dyer P.S."/>
            <person name="Grigoriev I.V."/>
        </authorList>
    </citation>
    <scope>NUCLEOTIDE SEQUENCE [LARGE SCALE GENOMIC DNA]</scope>
    <source>
        <strain evidence="7">ITEM 5010</strain>
    </source>
</reference>
<name>A0A1R3RBJ3_ASPC5</name>
<dbReference type="CDD" id="cd02440">
    <property type="entry name" value="AdoMet_MTases"/>
    <property type="match status" value="1"/>
</dbReference>
<keyword evidence="4" id="KW-0949">S-adenosyl-L-methionine</keyword>
<keyword evidence="7" id="KW-1185">Reference proteome</keyword>
<evidence type="ECO:0000256" key="3">
    <source>
        <dbReference type="ARBA" id="ARBA00022679"/>
    </source>
</evidence>
<protein>
    <recommendedName>
        <fullName evidence="8">Polyketide synthase methyltransferase domain-containing protein</fullName>
    </recommendedName>
</protein>
<dbReference type="GO" id="GO:0008610">
    <property type="term" value="P:lipid biosynthetic process"/>
    <property type="evidence" value="ECO:0007669"/>
    <property type="project" value="InterPro"/>
</dbReference>
<gene>
    <name evidence="6" type="ORF">ASPCADRAFT_518238</name>
</gene>
<keyword evidence="5" id="KW-0443">Lipid metabolism</keyword>
<dbReference type="Proteomes" id="UP000188318">
    <property type="component" value="Unassembled WGS sequence"/>
</dbReference>
<dbReference type="GO" id="GO:0032259">
    <property type="term" value="P:methylation"/>
    <property type="evidence" value="ECO:0007669"/>
    <property type="project" value="UniProtKB-KW"/>
</dbReference>
<accession>A0A1R3RBJ3</accession>
<sequence length="423" mass="48317">MLTTIAQLIQSYALRLVQDTLRQIAAPVKLISLVNGEKSVLYDDPTIPDADKAVIDVTHVNFWRRVLIDFDLGFAEAFILQEVECDKLSNIFDLYIQNRATLDSGGSPFQLVQRLAQWWRPKNDIGNARTNIASHYDTSNGLFTNFLSADMNYSCAHWSNDAAEPLQTAQRRKVHYMIKKARVGPPHHLLDIGCGWGDLIIEAARLTGCQATGLTLSEEQKGLADQRIRDAGLQDRVRVLLCDYRNAPRPENGYDSIISIGMFEHVGPEYMDQYFEVISQLLKPENGVMFHETNPRVGDYIDRYVFPGGYLPTPNILFESLHRGSKGTLEVSSVLNTGPHYGKTLLSWRDNFISNWEHIRSDFSTRYPDASEKEIEAYRRRWLYYFEYCEAGFRNRILGNYTICAVRTPEVVVDYDSLHIDDA</sequence>
<dbReference type="GO" id="GO:0008168">
    <property type="term" value="F:methyltransferase activity"/>
    <property type="evidence" value="ECO:0007669"/>
    <property type="project" value="UniProtKB-KW"/>
</dbReference>
<evidence type="ECO:0000256" key="2">
    <source>
        <dbReference type="ARBA" id="ARBA00022603"/>
    </source>
</evidence>
<evidence type="ECO:0000256" key="1">
    <source>
        <dbReference type="ARBA" id="ARBA00010815"/>
    </source>
</evidence>
<dbReference type="OrthoDB" id="8300214at2759"/>
<dbReference type="AlphaFoldDB" id="A0A1R3RBJ3"/>
<dbReference type="PANTHER" id="PTHR43667">
    <property type="entry name" value="CYCLOPROPANE-FATTY-ACYL-PHOSPHOLIPID SYNTHASE"/>
    <property type="match status" value="1"/>
</dbReference>
<keyword evidence="2" id="KW-0489">Methyltransferase</keyword>
<dbReference type="PIRSF" id="PIRSF003085">
    <property type="entry name" value="CMAS"/>
    <property type="match status" value="1"/>
</dbReference>
<keyword evidence="3" id="KW-0808">Transferase</keyword>
<dbReference type="Pfam" id="PF02353">
    <property type="entry name" value="CMAS"/>
    <property type="match status" value="1"/>
</dbReference>
<dbReference type="OMA" id="FRWDELF"/>
<organism evidence="6 7">
    <name type="scientific">Aspergillus carbonarius (strain ITEM 5010)</name>
    <dbReference type="NCBI Taxonomy" id="602072"/>
    <lineage>
        <taxon>Eukaryota</taxon>
        <taxon>Fungi</taxon>
        <taxon>Dikarya</taxon>
        <taxon>Ascomycota</taxon>
        <taxon>Pezizomycotina</taxon>
        <taxon>Eurotiomycetes</taxon>
        <taxon>Eurotiomycetidae</taxon>
        <taxon>Eurotiales</taxon>
        <taxon>Aspergillaceae</taxon>
        <taxon>Aspergillus</taxon>
        <taxon>Aspergillus subgen. Circumdati</taxon>
    </lineage>
</organism>